<reference evidence="2 3" key="1">
    <citation type="submission" date="2022-03" db="EMBL/GenBank/DDBJ databases">
        <title>Novel taxa within the pig intestine.</title>
        <authorList>
            <person name="Wylensek D."/>
            <person name="Bishof K."/>
            <person name="Afrizal A."/>
            <person name="Clavel T."/>
        </authorList>
    </citation>
    <scope>NUCLEOTIDE SEQUENCE [LARGE SCALE GENOMIC DNA]</scope>
    <source>
        <strain evidence="2 3">CLA-KB-P133</strain>
    </source>
</reference>
<dbReference type="InterPro" id="IPR042070">
    <property type="entry name" value="PucR_C-HTH_sf"/>
</dbReference>
<dbReference type="Gene3D" id="1.10.10.2840">
    <property type="entry name" value="PucR C-terminal helix-turn-helix domain"/>
    <property type="match status" value="1"/>
</dbReference>
<protein>
    <submittedName>
        <fullName evidence="2">Helix-turn-helix domain-containing protein</fullName>
    </submittedName>
</protein>
<proteinExistence type="predicted"/>
<dbReference type="PANTHER" id="PTHR33744">
    <property type="entry name" value="CARBOHYDRATE DIACID REGULATOR"/>
    <property type="match status" value="1"/>
</dbReference>
<keyword evidence="3" id="KW-1185">Reference proteome</keyword>
<dbReference type="Pfam" id="PF13556">
    <property type="entry name" value="HTH_30"/>
    <property type="match status" value="1"/>
</dbReference>
<dbReference type="InterPro" id="IPR025736">
    <property type="entry name" value="PucR_C-HTH_dom"/>
</dbReference>
<comment type="caution">
    <text evidence="2">The sequence shown here is derived from an EMBL/GenBank/DDBJ whole genome shotgun (WGS) entry which is preliminary data.</text>
</comment>
<feature type="domain" description="PucR C-terminal helix-turn-helix" evidence="1">
    <location>
        <begin position="201"/>
        <end position="252"/>
    </location>
</feature>
<dbReference type="AlphaFoldDB" id="A0AB35U221"/>
<evidence type="ECO:0000313" key="3">
    <source>
        <dbReference type="Proteomes" id="UP001286174"/>
    </source>
</evidence>
<organism evidence="2 3">
    <name type="scientific">Grylomicrobium aquisgranensis</name>
    <dbReference type="NCBI Taxonomy" id="2926318"/>
    <lineage>
        <taxon>Bacteria</taxon>
        <taxon>Bacillati</taxon>
        <taxon>Bacillota</taxon>
        <taxon>Erysipelotrichia</taxon>
        <taxon>Erysipelotrichales</taxon>
        <taxon>Erysipelotrichaceae</taxon>
        <taxon>Grylomicrobium</taxon>
    </lineage>
</organism>
<evidence type="ECO:0000259" key="1">
    <source>
        <dbReference type="Pfam" id="PF13556"/>
    </source>
</evidence>
<dbReference type="Proteomes" id="UP001286174">
    <property type="component" value="Unassembled WGS sequence"/>
</dbReference>
<evidence type="ECO:0000313" key="2">
    <source>
        <dbReference type="EMBL" id="MDX8418616.1"/>
    </source>
</evidence>
<dbReference type="InterPro" id="IPR051448">
    <property type="entry name" value="CdaR-like_regulators"/>
</dbReference>
<dbReference type="EMBL" id="JALBUR010000001">
    <property type="protein sequence ID" value="MDX8418616.1"/>
    <property type="molecule type" value="Genomic_DNA"/>
</dbReference>
<dbReference type="RefSeq" id="WP_370595299.1">
    <property type="nucleotide sequence ID" value="NZ_JALBUR010000001.1"/>
</dbReference>
<name>A0AB35U221_9FIRM</name>
<sequence length="266" mass="30269">MEKQYSSDGRRQLKNIRKNLTDLENGKTFHMVMQADTDQLSALSSTSLWIVHNIACKNSSSLDTLLDEIHELSPGCAAALCGNDLLVYPIGGINEKEIKKKSQELSQYLKVKNHDAILLECPDLQGTKAPSYLYEISIGCIHDAQIIYPHAPYLTMQKIRFARMVRLIMQNEHLLAIYIGVMQFLEKMDPHGRPCIFLCAYYLDCCCDIMRTASMLYLHRNTVKYRIHKISTLLGYDISDSNESTNLIVACAVSRLHDAEKMSKKF</sequence>
<gene>
    <name evidence="2" type="ORF">MOZ60_00745</name>
</gene>
<accession>A0AB35U221</accession>